<sequence length="89" mass="10446">MKFEYKPGRFYTEKDGKVIAKLIFMIGNNVVSINHTFVDPSYRGRGIAGKLMLEIINYAQEHQFMIEPVCTYAKQFFTRTDKYNDLLLK</sequence>
<proteinExistence type="predicted"/>
<dbReference type="PROSITE" id="PS51729">
    <property type="entry name" value="GNAT_YJDJ"/>
    <property type="match status" value="1"/>
</dbReference>
<protein>
    <submittedName>
        <fullName evidence="3">N-acetyltransferase</fullName>
    </submittedName>
</protein>
<dbReference type="CDD" id="cd04301">
    <property type="entry name" value="NAT_SF"/>
    <property type="match status" value="1"/>
</dbReference>
<organism evidence="3 4">
    <name type="scientific">Fructilactobacillus sanfranciscensis</name>
    <name type="common">Lactobacillus sanfranciscensis</name>
    <dbReference type="NCBI Taxonomy" id="1625"/>
    <lineage>
        <taxon>Bacteria</taxon>
        <taxon>Bacillati</taxon>
        <taxon>Bacillota</taxon>
        <taxon>Bacilli</taxon>
        <taxon>Lactobacillales</taxon>
        <taxon>Lactobacillaceae</taxon>
        <taxon>Fructilactobacillus</taxon>
    </lineage>
</organism>
<dbReference type="AlphaFoldDB" id="A0A5C4TMF0"/>
<gene>
    <name evidence="3" type="ORF">DID87_00535</name>
</gene>
<name>A0A5C4TMF0_FRUSA</name>
<dbReference type="EMBL" id="QFCR01000001">
    <property type="protein sequence ID" value="TNK91204.1"/>
    <property type="molecule type" value="Genomic_DNA"/>
</dbReference>
<evidence type="ECO:0000313" key="4">
    <source>
        <dbReference type="Proteomes" id="UP000313312"/>
    </source>
</evidence>
<dbReference type="PANTHER" id="PTHR31435:SF9">
    <property type="entry name" value="PROTEIN NATD1"/>
    <property type="match status" value="1"/>
</dbReference>
<feature type="domain" description="N-acetyltransferase" evidence="1">
    <location>
        <begin position="1"/>
        <end position="89"/>
    </location>
</feature>
<dbReference type="InterPro" id="IPR016181">
    <property type="entry name" value="Acyl_CoA_acyltransferase"/>
</dbReference>
<dbReference type="PANTHER" id="PTHR31435">
    <property type="entry name" value="PROTEIN NATD1"/>
    <property type="match status" value="1"/>
</dbReference>
<evidence type="ECO:0000259" key="2">
    <source>
        <dbReference type="PROSITE" id="PS51729"/>
    </source>
</evidence>
<dbReference type="RefSeq" id="WP_139562624.1">
    <property type="nucleotide sequence ID" value="NZ_CP168671.1"/>
</dbReference>
<dbReference type="SUPFAM" id="SSF55729">
    <property type="entry name" value="Acyl-CoA N-acyltransferases (Nat)"/>
    <property type="match status" value="1"/>
</dbReference>
<evidence type="ECO:0000259" key="1">
    <source>
        <dbReference type="PROSITE" id="PS51186"/>
    </source>
</evidence>
<dbReference type="GO" id="GO:0016747">
    <property type="term" value="F:acyltransferase activity, transferring groups other than amino-acyl groups"/>
    <property type="evidence" value="ECO:0007669"/>
    <property type="project" value="InterPro"/>
</dbReference>
<accession>A0A5C4TMF0</accession>
<dbReference type="Pfam" id="PF14542">
    <property type="entry name" value="Acetyltransf_CG"/>
    <property type="match status" value="1"/>
</dbReference>
<comment type="caution">
    <text evidence="3">The sequence shown here is derived from an EMBL/GenBank/DDBJ whole genome shotgun (WGS) entry which is preliminary data.</text>
</comment>
<dbReference type="Gene3D" id="3.40.630.30">
    <property type="match status" value="1"/>
</dbReference>
<evidence type="ECO:0000313" key="3">
    <source>
        <dbReference type="EMBL" id="TNK91204.1"/>
    </source>
</evidence>
<dbReference type="InterPro" id="IPR031165">
    <property type="entry name" value="GNAT_YJDJ"/>
</dbReference>
<feature type="domain" description="N-acetyltransferase" evidence="2">
    <location>
        <begin position="2"/>
        <end position="88"/>
    </location>
</feature>
<dbReference type="InterPro" id="IPR045057">
    <property type="entry name" value="Gcn5-rel_NAT"/>
</dbReference>
<dbReference type="PROSITE" id="PS51186">
    <property type="entry name" value="GNAT"/>
    <property type="match status" value="1"/>
</dbReference>
<dbReference type="Proteomes" id="UP000313312">
    <property type="component" value="Unassembled WGS sequence"/>
</dbReference>
<reference evidence="3 4" key="1">
    <citation type="submission" date="2018-05" db="EMBL/GenBank/DDBJ databases">
        <title>Lactobacillus sanfranciscensis Ah4 draft denome sequence.</title>
        <authorList>
            <person name="Zhang G."/>
        </authorList>
    </citation>
    <scope>NUCLEOTIDE SEQUENCE [LARGE SCALE GENOMIC DNA]</scope>
    <source>
        <strain evidence="3 4">Ah4</strain>
    </source>
</reference>
<keyword evidence="3" id="KW-0808">Transferase</keyword>
<dbReference type="InterPro" id="IPR000182">
    <property type="entry name" value="GNAT_dom"/>
</dbReference>